<dbReference type="WBParaSite" id="PS1159_v2.g19093.t1">
    <property type="protein sequence ID" value="PS1159_v2.g19093.t1"/>
    <property type="gene ID" value="PS1159_v2.g19093"/>
</dbReference>
<dbReference type="Proteomes" id="UP000887580">
    <property type="component" value="Unplaced"/>
</dbReference>
<organism evidence="1 2">
    <name type="scientific">Panagrolaimus sp. PS1159</name>
    <dbReference type="NCBI Taxonomy" id="55785"/>
    <lineage>
        <taxon>Eukaryota</taxon>
        <taxon>Metazoa</taxon>
        <taxon>Ecdysozoa</taxon>
        <taxon>Nematoda</taxon>
        <taxon>Chromadorea</taxon>
        <taxon>Rhabditida</taxon>
        <taxon>Tylenchina</taxon>
        <taxon>Panagrolaimomorpha</taxon>
        <taxon>Panagrolaimoidea</taxon>
        <taxon>Panagrolaimidae</taxon>
        <taxon>Panagrolaimus</taxon>
    </lineage>
</organism>
<sequence>MKAAIICLLFIFAVVLTQTNAACTPGTREGVGWFPFCPLNPMECHRHCLSLNNGYTSGACNWADCTCKC</sequence>
<proteinExistence type="predicted"/>
<protein>
    <submittedName>
        <fullName evidence="2">Invertebrate defensins family profile domain-containing protein</fullName>
    </submittedName>
</protein>
<evidence type="ECO:0000313" key="1">
    <source>
        <dbReference type="Proteomes" id="UP000887580"/>
    </source>
</evidence>
<reference evidence="2" key="1">
    <citation type="submission" date="2022-11" db="UniProtKB">
        <authorList>
            <consortium name="WormBaseParasite"/>
        </authorList>
    </citation>
    <scope>IDENTIFICATION</scope>
</reference>
<name>A0AC35FMS5_9BILA</name>
<evidence type="ECO:0000313" key="2">
    <source>
        <dbReference type="WBParaSite" id="PS1159_v2.g19093.t1"/>
    </source>
</evidence>
<accession>A0AC35FMS5</accession>